<organism evidence="2 3">
    <name type="scientific">candidate division TA06 bacterium B3_TA06</name>
    <dbReference type="NCBI Taxonomy" id="2012487"/>
    <lineage>
        <taxon>Bacteria</taxon>
        <taxon>Bacteria division TA06</taxon>
    </lineage>
</organism>
<evidence type="ECO:0000313" key="3">
    <source>
        <dbReference type="Proteomes" id="UP000317778"/>
    </source>
</evidence>
<dbReference type="Proteomes" id="UP000317778">
    <property type="component" value="Unassembled WGS sequence"/>
</dbReference>
<dbReference type="EMBL" id="NJBO01000001">
    <property type="protein sequence ID" value="TKJ44370.1"/>
    <property type="molecule type" value="Genomic_DNA"/>
</dbReference>
<evidence type="ECO:0000256" key="1">
    <source>
        <dbReference type="SAM" id="Phobius"/>
    </source>
</evidence>
<reference evidence="2 3" key="1">
    <citation type="submission" date="2017-06" db="EMBL/GenBank/DDBJ databases">
        <title>Novel microbial phyla capable of carbon fixation and sulfur reduction in deep-sea sediments.</title>
        <authorList>
            <person name="Huang J."/>
            <person name="Baker B."/>
            <person name="Wang Y."/>
        </authorList>
    </citation>
    <scope>NUCLEOTIDE SEQUENCE [LARGE SCALE GENOMIC DNA]</scope>
    <source>
        <strain evidence="2">B3_TA06</strain>
    </source>
</reference>
<comment type="caution">
    <text evidence="2">The sequence shown here is derived from an EMBL/GenBank/DDBJ whole genome shotgun (WGS) entry which is preliminary data.</text>
</comment>
<accession>A0A532VAY7</accession>
<gene>
    <name evidence="2" type="ORF">CEE36_01105</name>
</gene>
<feature type="transmembrane region" description="Helical" evidence="1">
    <location>
        <begin position="195"/>
        <end position="216"/>
    </location>
</feature>
<proteinExistence type="predicted"/>
<feature type="transmembrane region" description="Helical" evidence="1">
    <location>
        <begin position="228"/>
        <end position="249"/>
    </location>
</feature>
<dbReference type="AlphaFoldDB" id="A0A532VAY7"/>
<sequence length="258" mass="29054">MSAIVQALAALLAIIFAGVAILWGQESQSLNRLESLRSKYIELLQNPHPKKKEPFIETIRKLLFKEFSGKGNLTPRHDLSIAHKLNESPLETLEKVYILSKALFVKPSESGGIIIDRTHLELQEVAENLGLSYRPIKIPGRYESLGWFSTDKLFFLLRNVNAYITFEHLKNPLTADGIEQLLRTIDRARRARGPWFKALISLYAVTVAVGMVFLSVLKKGTWDIQATWIASVPLFLAICAVALTFYYLARIVSGEKDA</sequence>
<keyword evidence="1" id="KW-0812">Transmembrane</keyword>
<evidence type="ECO:0000313" key="2">
    <source>
        <dbReference type="EMBL" id="TKJ44370.1"/>
    </source>
</evidence>
<protein>
    <submittedName>
        <fullName evidence="2">Uncharacterized protein</fullName>
    </submittedName>
</protein>
<name>A0A532VAY7_UNCT6</name>
<keyword evidence="1" id="KW-0472">Membrane</keyword>
<keyword evidence="1" id="KW-1133">Transmembrane helix</keyword>
<feature type="transmembrane region" description="Helical" evidence="1">
    <location>
        <begin position="6"/>
        <end position="24"/>
    </location>
</feature>